<sequence length="368" mass="40265">MDVEGPRGIPETLVISCTIVMADSGSRPVTHKTDPIFVAKVFVAQRRGVNAITVPTLVTLLRQNAAQLPLAMQFALHSPTMTDIATTRVPFFGVGWEDSVYGYRRVTSIVPAAADISIPQMLQDTGSEIYAIDPFHERTIEYARIWAITDLDPDTHFVLILSETANLQFAGIPVIPASDPVEGIHPLPGTTPAHAITAPATFATLASRLGLSLDEIASARYQGKPNLALTGMVRNWNAAQFVITRFGVSLDSPRTGLSGNPTLNELLVELGWSESSYRKKTLWYEWAGHAATQVWHPSEVPGETSNEFRLYRTWKSIVFLWKAGGPIATGREPAKTSADPEEREAALLTQTMMEAAKKKLSKLLVDCE</sequence>
<proteinExistence type="predicted"/>
<gene>
    <name evidence="2" type="ORF">B0H15DRAFT_951715</name>
    <name evidence="1" type="ORF">B0H15DRAFT_953631</name>
</gene>
<evidence type="ECO:0000313" key="2">
    <source>
        <dbReference type="EMBL" id="KAJ7083962.1"/>
    </source>
</evidence>
<evidence type="ECO:0000313" key="1">
    <source>
        <dbReference type="EMBL" id="KAJ7080146.1"/>
    </source>
</evidence>
<protein>
    <submittedName>
        <fullName evidence="2">Uncharacterized protein</fullName>
    </submittedName>
</protein>
<comment type="caution">
    <text evidence="2">The sequence shown here is derived from an EMBL/GenBank/DDBJ whole genome shotgun (WGS) entry which is preliminary data.</text>
</comment>
<organism evidence="2 3">
    <name type="scientific">Mycena belliarum</name>
    <dbReference type="NCBI Taxonomy" id="1033014"/>
    <lineage>
        <taxon>Eukaryota</taxon>
        <taxon>Fungi</taxon>
        <taxon>Dikarya</taxon>
        <taxon>Basidiomycota</taxon>
        <taxon>Agaricomycotina</taxon>
        <taxon>Agaricomycetes</taxon>
        <taxon>Agaricomycetidae</taxon>
        <taxon>Agaricales</taxon>
        <taxon>Marasmiineae</taxon>
        <taxon>Mycenaceae</taxon>
        <taxon>Mycena</taxon>
    </lineage>
</organism>
<dbReference type="Proteomes" id="UP001222325">
    <property type="component" value="Unassembled WGS sequence"/>
</dbReference>
<accession>A0AAD6TYR2</accession>
<dbReference type="AlphaFoldDB" id="A0AAD6TYR2"/>
<reference evidence="2" key="1">
    <citation type="submission" date="2023-03" db="EMBL/GenBank/DDBJ databases">
        <title>Massive genome expansion in bonnet fungi (Mycena s.s.) driven by repeated elements and novel gene families across ecological guilds.</title>
        <authorList>
            <consortium name="Lawrence Berkeley National Laboratory"/>
            <person name="Harder C.B."/>
            <person name="Miyauchi S."/>
            <person name="Viragh M."/>
            <person name="Kuo A."/>
            <person name="Thoen E."/>
            <person name="Andreopoulos B."/>
            <person name="Lu D."/>
            <person name="Skrede I."/>
            <person name="Drula E."/>
            <person name="Henrissat B."/>
            <person name="Morin E."/>
            <person name="Kohler A."/>
            <person name="Barry K."/>
            <person name="LaButti K."/>
            <person name="Morin E."/>
            <person name="Salamov A."/>
            <person name="Lipzen A."/>
            <person name="Mereny Z."/>
            <person name="Hegedus B."/>
            <person name="Baldrian P."/>
            <person name="Stursova M."/>
            <person name="Weitz H."/>
            <person name="Taylor A."/>
            <person name="Grigoriev I.V."/>
            <person name="Nagy L.G."/>
            <person name="Martin F."/>
            <person name="Kauserud H."/>
        </authorList>
    </citation>
    <scope>NUCLEOTIDE SEQUENCE</scope>
    <source>
        <strain evidence="2">CBHHK173m</strain>
    </source>
</reference>
<dbReference type="EMBL" id="JARJCN010000039">
    <property type="protein sequence ID" value="KAJ7083962.1"/>
    <property type="molecule type" value="Genomic_DNA"/>
</dbReference>
<dbReference type="EMBL" id="JARJCN010000056">
    <property type="protein sequence ID" value="KAJ7080146.1"/>
    <property type="molecule type" value="Genomic_DNA"/>
</dbReference>
<keyword evidence="3" id="KW-1185">Reference proteome</keyword>
<name>A0AAD6TYR2_9AGAR</name>
<evidence type="ECO:0000313" key="3">
    <source>
        <dbReference type="Proteomes" id="UP001222325"/>
    </source>
</evidence>